<feature type="compositionally biased region" description="Basic and acidic residues" evidence="1">
    <location>
        <begin position="8"/>
        <end position="23"/>
    </location>
</feature>
<evidence type="ECO:0000256" key="1">
    <source>
        <dbReference type="SAM" id="MobiDB-lite"/>
    </source>
</evidence>
<protein>
    <submittedName>
        <fullName evidence="3">Nuclear transport factor 2 family protein</fullName>
    </submittedName>
</protein>
<dbReference type="Proteomes" id="UP000294513">
    <property type="component" value="Unassembled WGS sequence"/>
</dbReference>
<organism evidence="3 4">
    <name type="scientific">Actinomadura rubrisoli</name>
    <dbReference type="NCBI Taxonomy" id="2530368"/>
    <lineage>
        <taxon>Bacteria</taxon>
        <taxon>Bacillati</taxon>
        <taxon>Actinomycetota</taxon>
        <taxon>Actinomycetes</taxon>
        <taxon>Streptosporangiales</taxon>
        <taxon>Thermomonosporaceae</taxon>
        <taxon>Actinomadura</taxon>
    </lineage>
</organism>
<dbReference type="OrthoDB" id="884581at2"/>
<evidence type="ECO:0000313" key="4">
    <source>
        <dbReference type="Proteomes" id="UP000294513"/>
    </source>
</evidence>
<sequence>MAGTVEDEQVRATGERWADAERRSDTQALDGLLDEDFRGVGPVGFVLTKQQWLGRYEGGLAVESFDWQDVNVRVFGDTAIAIGTQVQEASHQGRPSSGRFRSTQVLVRRDGGWRIVSMHLSPQQR</sequence>
<comment type="caution">
    <text evidence="3">The sequence shown here is derived from an EMBL/GenBank/DDBJ whole genome shotgun (WGS) entry which is preliminary data.</text>
</comment>
<reference evidence="3 4" key="1">
    <citation type="submission" date="2019-03" db="EMBL/GenBank/DDBJ databases">
        <title>Draft genome sequences of novel Actinobacteria.</title>
        <authorList>
            <person name="Sahin N."/>
            <person name="Ay H."/>
            <person name="Saygin H."/>
        </authorList>
    </citation>
    <scope>NUCLEOTIDE SEQUENCE [LARGE SCALE GENOMIC DNA]</scope>
    <source>
        <strain evidence="3 4">H3C3</strain>
    </source>
</reference>
<keyword evidence="4" id="KW-1185">Reference proteome</keyword>
<dbReference type="SUPFAM" id="SSF54427">
    <property type="entry name" value="NTF2-like"/>
    <property type="match status" value="1"/>
</dbReference>
<gene>
    <name evidence="3" type="ORF">E1298_32450</name>
</gene>
<name>A0A4R5ARS0_9ACTN</name>
<dbReference type="Pfam" id="PF14534">
    <property type="entry name" value="DUF4440"/>
    <property type="match status" value="1"/>
</dbReference>
<proteinExistence type="predicted"/>
<dbReference type="InterPro" id="IPR027843">
    <property type="entry name" value="DUF4440"/>
</dbReference>
<feature type="region of interest" description="Disordered" evidence="1">
    <location>
        <begin position="1"/>
        <end position="23"/>
    </location>
</feature>
<evidence type="ECO:0000259" key="2">
    <source>
        <dbReference type="Pfam" id="PF14534"/>
    </source>
</evidence>
<dbReference type="AlphaFoldDB" id="A0A4R5ARS0"/>
<dbReference type="Gene3D" id="3.10.450.50">
    <property type="match status" value="1"/>
</dbReference>
<dbReference type="EMBL" id="SMKU01000234">
    <property type="protein sequence ID" value="TDD74590.1"/>
    <property type="molecule type" value="Genomic_DNA"/>
</dbReference>
<dbReference type="InterPro" id="IPR032710">
    <property type="entry name" value="NTF2-like_dom_sf"/>
</dbReference>
<feature type="domain" description="DUF4440" evidence="2">
    <location>
        <begin position="10"/>
        <end position="115"/>
    </location>
</feature>
<accession>A0A4R5ARS0</accession>
<evidence type="ECO:0000313" key="3">
    <source>
        <dbReference type="EMBL" id="TDD74590.1"/>
    </source>
</evidence>